<feature type="non-terminal residue" evidence="1">
    <location>
        <position position="62"/>
    </location>
</feature>
<dbReference type="AlphaFoldDB" id="A0A811UTN3"/>
<dbReference type="EMBL" id="CAJHJT010000023">
    <property type="protein sequence ID" value="CAD7002044.1"/>
    <property type="molecule type" value="Genomic_DNA"/>
</dbReference>
<dbReference type="Proteomes" id="UP000606786">
    <property type="component" value="Unassembled WGS sequence"/>
</dbReference>
<evidence type="ECO:0000313" key="1">
    <source>
        <dbReference type="EMBL" id="CAD7002044.1"/>
    </source>
</evidence>
<reference evidence="1" key="1">
    <citation type="submission" date="2020-11" db="EMBL/GenBank/DDBJ databases">
        <authorList>
            <person name="Whitehead M."/>
        </authorList>
    </citation>
    <scope>NUCLEOTIDE SEQUENCE</scope>
    <source>
        <strain evidence="1">EGII</strain>
    </source>
</reference>
<organism evidence="1 2">
    <name type="scientific">Ceratitis capitata</name>
    <name type="common">Mediterranean fruit fly</name>
    <name type="synonym">Tephritis capitata</name>
    <dbReference type="NCBI Taxonomy" id="7213"/>
    <lineage>
        <taxon>Eukaryota</taxon>
        <taxon>Metazoa</taxon>
        <taxon>Ecdysozoa</taxon>
        <taxon>Arthropoda</taxon>
        <taxon>Hexapoda</taxon>
        <taxon>Insecta</taxon>
        <taxon>Pterygota</taxon>
        <taxon>Neoptera</taxon>
        <taxon>Endopterygota</taxon>
        <taxon>Diptera</taxon>
        <taxon>Brachycera</taxon>
        <taxon>Muscomorpha</taxon>
        <taxon>Tephritoidea</taxon>
        <taxon>Tephritidae</taxon>
        <taxon>Ceratitis</taxon>
        <taxon>Ceratitis</taxon>
    </lineage>
</organism>
<keyword evidence="2" id="KW-1185">Reference proteome</keyword>
<accession>A0A811UTN3</accession>
<name>A0A811UTN3_CERCA</name>
<comment type="caution">
    <text evidence="1">The sequence shown here is derived from an EMBL/GenBank/DDBJ whole genome shotgun (WGS) entry which is preliminary data.</text>
</comment>
<evidence type="ECO:0000313" key="2">
    <source>
        <dbReference type="Proteomes" id="UP000606786"/>
    </source>
</evidence>
<gene>
    <name evidence="1" type="ORF">CCAP1982_LOCUS10532</name>
</gene>
<sequence>PAERTPGNVPEKALEKNPVMVLSRKIGERQDEDKIENLETRRKVKSLHQRKIDYEEARRRIF</sequence>
<proteinExistence type="predicted"/>
<feature type="non-terminal residue" evidence="1">
    <location>
        <position position="1"/>
    </location>
</feature>
<protein>
    <submittedName>
        <fullName evidence="1">(Mediterranean fruit fly) hypothetical protein</fullName>
    </submittedName>
</protein>